<dbReference type="Gene3D" id="2.60.40.10">
    <property type="entry name" value="Immunoglobulins"/>
    <property type="match status" value="15"/>
</dbReference>
<dbReference type="Pfam" id="PF05345">
    <property type="entry name" value="He_PIG"/>
    <property type="match status" value="15"/>
</dbReference>
<keyword evidence="4" id="KW-1185">Reference proteome</keyword>
<dbReference type="Gene3D" id="2.60.40.3440">
    <property type="match status" value="2"/>
</dbReference>
<dbReference type="SUPFAM" id="SSF49313">
    <property type="entry name" value="Cadherin-like"/>
    <property type="match status" value="14"/>
</dbReference>
<feature type="domain" description="Autotransporter" evidence="2">
    <location>
        <begin position="1835"/>
        <end position="2114"/>
    </location>
</feature>
<reference evidence="4" key="1">
    <citation type="journal article" date="2019" name="Int. J. Syst. Evol. Microbiol.">
        <title>The Global Catalogue of Microorganisms (GCM) 10K type strain sequencing project: providing services to taxonomists for standard genome sequencing and annotation.</title>
        <authorList>
            <consortium name="The Broad Institute Genomics Platform"/>
            <consortium name="The Broad Institute Genome Sequencing Center for Infectious Disease"/>
            <person name="Wu L."/>
            <person name="Ma J."/>
        </authorList>
    </citation>
    <scope>NUCLEOTIDE SEQUENCE [LARGE SCALE GENOMIC DNA]</scope>
    <source>
        <strain evidence="4">NBRC 111981</strain>
    </source>
</reference>
<dbReference type="EMBL" id="BSOA01000001">
    <property type="protein sequence ID" value="GLQ86469.1"/>
    <property type="molecule type" value="Genomic_DNA"/>
</dbReference>
<proteinExistence type="predicted"/>
<evidence type="ECO:0000256" key="1">
    <source>
        <dbReference type="SAM" id="SignalP"/>
    </source>
</evidence>
<evidence type="ECO:0000259" key="2">
    <source>
        <dbReference type="PROSITE" id="PS51208"/>
    </source>
</evidence>
<sequence>MASALCRLMLVLCLSALSWMPATAHAGNLTGCPSSFEVPAGGSATLDTYQCPFTSGLGTYFPAFYPDSTTTGNDVVNTAHGTATNVSNGDQYLAYQNNGDGATSDTYTWVDANSSTSRHVETISILNISTTSLPNAAVGTAYNQTISGAGGTPSGYSFTSTSLPAGLTLSTGGVLSGTPTTAGSYSFTVTLSDGVVSVPRTYSGFTVANAGISISPSSLPNGTVGAAYNQSVSASGGTSPYSYTISAGALPAGLSISASSGAITGTPTAGGTFSFTVKATDASSNTATQTYSGFTVAAPTISVSPTTVPGATQNSSYNQTITASGGTSTYTYAVTAGSLPSGLSISSSGVLSGTPSVYGNYNFTITATDSSTGTGPYTGSRAYSLSVTASTPTITTASVANGTVGVSYSQTISASSGNAPYTFSILAGSLPTGLSISSGGVISGTPTAGGSYNFTVKVTDAASNTASRTYNGVTINAPIITVSPSTLPGATQNSSYSQTVTATGGTSPYTYAVTSGTLPSGLTLNANTGAVSGTPTVYGNYSFTITATDSSGGTGPYSGSANYTLAVTASTPIITTASVANGTVGVSYSQTISASSGNAPYTFSISAGSLPSGLSISSGGVISGTPTAGGSYTFTVKVTDAASNTATRTYTSVTIGAPIITVSPSTLPGATQNSSYSQTVTATGGTSPYTYAVTSGTLPSGLTINPNTGTLTGTPTVYGNYSFTITATDSSTGTGPYTGSRAYTLAVTASIPVITTASVANGTVGVSYSQTISASNGNAPYTYSISAGSLPPGLSISSGGLISGTPTAGGSYNFTVKVTDAASNTATQSYTGVAISAAIITVSPSTLPNATQNSSYSQTVTATGGTSPYTYAVTSGTLPTGLTLNANTGTLSGTATVFGNYSFTITATDSSGGTGPYTGSRAYTLPVTASNPVISPTTLPNGTVGTSYSQTISASNGNAPYTFSLNAGSLPPGVTLSSNGTLAGTPTAGGSYTFTVKVTDAASNTATQTYTGVTINAPTLSLSPASITAATVGAAYSQSFSASGGTAPYTYAQSGSLPAGMGWNASTATLSGTPTQAGSFPIVVQVTDSSGGAGPYTHNFNYTVQVNAASLSITPANNSAFTATYATAYSQSFSGAGGTSPYSFRVSSGSLPAGLSLSSSGVLSGTSTQTGHFSFAVTMTDSSTGTGAPFSTTANYSLTVNASTITLTPATLTSGMVSTSYSAQLSARGGIGPYSFSVTSGALPAGLSLSSSGALTGTPTAAGAFNITVTATDANSFTGSQAYTLTIGAPTVSLNPTSSTLPTATAESAYTQSFTASGGTAPYHYAVSTGSLPAGLSLSNTGALSGTPTVAGAYTFSVTATDSSTGTGAPFTATRSYTLNINAPSLAIAPTTLPNPQQAVAYSQQISASGGAGGYTYTITQGALPAGLTLSNAGMLSGTPTANGTFSFTVTAKDGNNFTASQSYTVNVRQAVPIAGNDTASTPANQAVTIAVTSVDTGGPVSSIAIAGTPSHGTANVSGLTIVYTPNSNFFGTDTLTYTASGPGGTSAAATVTITVTPLAVPTAPAQSVTTLNNQPLTIDATQGATGAPYTAVTIVQQPSTGQAVVSGTHIVFTPTAGASGKASLIYTLANPFGVSSPITVTINTNPIPVAIAQTAAMVAGRTLQVNLTQGAQGGPFNGASLVSLSPASAGTASIQAASGGYQLTFTGTPTFSGTAVVTFTLSNAYAVSAPAMVTIAVSARPDPSKDPTVTGMLAAQVDATRSFALGQIDNFQQRLEVLHNGGGEGFQNGLSFSSDSMQFQQQMRQLKNMPADLNRRYWADPQQPTASTSSTTSGLPDGYGLWTGGAINFGSRSSSQSMSGFGFNTSGVSGGIDKRITSSLAVGGGIGYGHNDTVIGHGDARNDSNSYSLVMYASYNPGAATFVDGVLGYQWLSFDTQRQITADGNTVAGRRDGTQWFGSFSAGYLWNHDAWRLSPYGRIDLAHGQLNSYTEHGDAIYALHYQNQTVSTSTSSIGLLSGYTFKRDDSVVMPQLRVEFGHDFQSASEATMSYADLLSGPYYRAAVDRLARNHYLIGFGVNWQYRGGAMIRLEYDDQIDGSNQNNQTIMFGVQMPLH</sequence>
<dbReference type="PROSITE" id="PS51208">
    <property type="entry name" value="AUTOTRANSPORTER"/>
    <property type="match status" value="1"/>
</dbReference>
<feature type="chain" id="PRO_5045984589" evidence="1">
    <location>
        <begin position="27"/>
        <end position="2115"/>
    </location>
</feature>
<dbReference type="Gene3D" id="2.40.128.130">
    <property type="entry name" value="Autotransporter beta-domain"/>
    <property type="match status" value="1"/>
</dbReference>
<gene>
    <name evidence="3" type="ORF">GCM10007898_00350</name>
</gene>
<dbReference type="InterPro" id="IPR006644">
    <property type="entry name" value="Cadg"/>
</dbReference>
<dbReference type="InterPro" id="IPR015919">
    <property type="entry name" value="Cadherin-like_sf"/>
</dbReference>
<organism evidence="3 4">
    <name type="scientific">Dyella flagellata</name>
    <dbReference type="NCBI Taxonomy" id="1867833"/>
    <lineage>
        <taxon>Bacteria</taxon>
        <taxon>Pseudomonadati</taxon>
        <taxon>Pseudomonadota</taxon>
        <taxon>Gammaproteobacteria</taxon>
        <taxon>Lysobacterales</taxon>
        <taxon>Rhodanobacteraceae</taxon>
        <taxon>Dyella</taxon>
    </lineage>
</organism>
<name>A0ABQ5X5I8_9GAMM</name>
<dbReference type="Pfam" id="PF17963">
    <property type="entry name" value="Big_9"/>
    <property type="match status" value="2"/>
</dbReference>
<dbReference type="SMART" id="SM00089">
    <property type="entry name" value="PKD"/>
    <property type="match status" value="6"/>
</dbReference>
<evidence type="ECO:0000313" key="4">
    <source>
        <dbReference type="Proteomes" id="UP001156627"/>
    </source>
</evidence>
<dbReference type="Proteomes" id="UP001156627">
    <property type="component" value="Unassembled WGS sequence"/>
</dbReference>
<dbReference type="InterPro" id="IPR013783">
    <property type="entry name" value="Ig-like_fold"/>
</dbReference>
<dbReference type="SMART" id="SM00736">
    <property type="entry name" value="CADG"/>
    <property type="match status" value="7"/>
</dbReference>
<dbReference type="Pfam" id="PF03797">
    <property type="entry name" value="Autotransporter"/>
    <property type="match status" value="1"/>
</dbReference>
<dbReference type="InterPro" id="IPR036709">
    <property type="entry name" value="Autotransporte_beta_dom_sf"/>
</dbReference>
<dbReference type="PANTHER" id="PTHR37494:SF1">
    <property type="entry name" value="STAPHYLOCOCCUS AUREUS SURFACE PROTEIN A"/>
    <property type="match status" value="1"/>
</dbReference>
<dbReference type="SUPFAM" id="SSF103515">
    <property type="entry name" value="Autotransporter"/>
    <property type="match status" value="1"/>
</dbReference>
<protein>
    <submittedName>
        <fullName evidence="3">Hemagglutinin</fullName>
    </submittedName>
</protein>
<feature type="signal peptide" evidence="1">
    <location>
        <begin position="1"/>
        <end position="26"/>
    </location>
</feature>
<dbReference type="CDD" id="cd11304">
    <property type="entry name" value="Cadherin_repeat"/>
    <property type="match status" value="2"/>
</dbReference>
<dbReference type="PANTHER" id="PTHR37494">
    <property type="entry name" value="HEMAGGLUTININ"/>
    <property type="match status" value="1"/>
</dbReference>
<keyword evidence="1" id="KW-0732">Signal</keyword>
<evidence type="ECO:0000313" key="3">
    <source>
        <dbReference type="EMBL" id="GLQ86469.1"/>
    </source>
</evidence>
<dbReference type="RefSeq" id="WP_284329849.1">
    <property type="nucleotide sequence ID" value="NZ_BSOA01000001.1"/>
</dbReference>
<dbReference type="InterPro" id="IPR022409">
    <property type="entry name" value="PKD/Chitinase_dom"/>
</dbReference>
<comment type="caution">
    <text evidence="3">The sequence shown here is derived from an EMBL/GenBank/DDBJ whole genome shotgun (WGS) entry which is preliminary data.</text>
</comment>
<accession>A0ABQ5X5I8</accession>
<dbReference type="SMART" id="SM00869">
    <property type="entry name" value="Autotransporter"/>
    <property type="match status" value="1"/>
</dbReference>
<dbReference type="InterPro" id="IPR005546">
    <property type="entry name" value="Autotransporte_beta"/>
</dbReference>